<gene>
    <name evidence="2" type="ORF">GTW20_00015</name>
    <name evidence="3" type="ORF">GTW20_00385</name>
</gene>
<dbReference type="Gene3D" id="1.10.10.10">
    <property type="entry name" value="Winged helix-like DNA-binding domain superfamily/Winged helix DNA-binding domain"/>
    <property type="match status" value="1"/>
</dbReference>
<dbReference type="EMBL" id="WWHY01000001">
    <property type="protein sequence ID" value="MYR30758.1"/>
    <property type="molecule type" value="Genomic_DNA"/>
</dbReference>
<sequence length="109" mass="12306">MKMTVQVASVLRAFVDDVERRRYGFDLMEETSLKSGTVYPILARLEVAGWLISEREDIDEKSEGRRARRFYRLSPDGVSAARVALAELHAQLGMRESPLLGLRPLGEQA</sequence>
<reference evidence="3 4" key="1">
    <citation type="journal article" date="2019" name="Nat. Commun.">
        <title>The antimicrobial potential of Streptomyces from insect microbiomes.</title>
        <authorList>
            <person name="Chevrette M.G."/>
            <person name="Carlson C.M."/>
            <person name="Ortega H.E."/>
            <person name="Thomas C."/>
            <person name="Ananiev G.E."/>
            <person name="Barns K.J."/>
            <person name="Book A.J."/>
            <person name="Cagnazzo J."/>
            <person name="Carlos C."/>
            <person name="Flanigan W."/>
            <person name="Grubbs K.J."/>
            <person name="Horn H.A."/>
            <person name="Hoffmann F.M."/>
            <person name="Klassen J.L."/>
            <person name="Knack J.J."/>
            <person name="Lewin G.R."/>
            <person name="McDonald B.R."/>
            <person name="Muller L."/>
            <person name="Melo W.G.P."/>
            <person name="Pinto-Tomas A.A."/>
            <person name="Schmitz A."/>
            <person name="Wendt-Pienkowski E."/>
            <person name="Wildman S."/>
            <person name="Zhao M."/>
            <person name="Zhang F."/>
            <person name="Bugni T.S."/>
            <person name="Andes D.R."/>
            <person name="Pupo M.T."/>
            <person name="Currie C.R."/>
        </authorList>
    </citation>
    <scope>NUCLEOTIDE SEQUENCE [LARGE SCALE GENOMIC DNA]</scope>
    <source>
        <strain evidence="3 4">SID5840</strain>
    </source>
</reference>
<evidence type="ECO:0000313" key="3">
    <source>
        <dbReference type="EMBL" id="MYR30758.1"/>
    </source>
</evidence>
<dbReference type="InterPro" id="IPR005149">
    <property type="entry name" value="Tscrpt_reg_PadR_N"/>
</dbReference>
<dbReference type="Pfam" id="PF03551">
    <property type="entry name" value="PadR"/>
    <property type="match status" value="1"/>
</dbReference>
<protein>
    <submittedName>
        <fullName evidence="3">PadR family transcriptional regulator</fullName>
    </submittedName>
</protein>
<evidence type="ECO:0000259" key="1">
    <source>
        <dbReference type="Pfam" id="PF03551"/>
    </source>
</evidence>
<accession>A0A7K2ILA9</accession>
<dbReference type="AlphaFoldDB" id="A0A7K2ILA9"/>
<dbReference type="Proteomes" id="UP000467124">
    <property type="component" value="Unassembled WGS sequence"/>
</dbReference>
<comment type="caution">
    <text evidence="3">The sequence shown here is derived from an EMBL/GenBank/DDBJ whole genome shotgun (WGS) entry which is preliminary data.</text>
</comment>
<dbReference type="SUPFAM" id="SSF46785">
    <property type="entry name" value="Winged helix' DNA-binding domain"/>
    <property type="match status" value="1"/>
</dbReference>
<dbReference type="EMBL" id="WWHY01000001">
    <property type="protein sequence ID" value="MYR30688.1"/>
    <property type="molecule type" value="Genomic_DNA"/>
</dbReference>
<organism evidence="3 4">
    <name type="scientific">Nocardiopsis alba</name>
    <dbReference type="NCBI Taxonomy" id="53437"/>
    <lineage>
        <taxon>Bacteria</taxon>
        <taxon>Bacillati</taxon>
        <taxon>Actinomycetota</taxon>
        <taxon>Actinomycetes</taxon>
        <taxon>Streptosporangiales</taxon>
        <taxon>Nocardiopsidaceae</taxon>
        <taxon>Nocardiopsis</taxon>
    </lineage>
</organism>
<dbReference type="InterPro" id="IPR036390">
    <property type="entry name" value="WH_DNA-bd_sf"/>
</dbReference>
<evidence type="ECO:0000313" key="4">
    <source>
        <dbReference type="Proteomes" id="UP000467124"/>
    </source>
</evidence>
<dbReference type="InterPro" id="IPR036388">
    <property type="entry name" value="WH-like_DNA-bd_sf"/>
</dbReference>
<proteinExistence type="predicted"/>
<feature type="domain" description="Transcription regulator PadR N-terminal" evidence="1">
    <location>
        <begin position="30"/>
        <end position="80"/>
    </location>
</feature>
<evidence type="ECO:0000313" key="2">
    <source>
        <dbReference type="EMBL" id="MYR30688.1"/>
    </source>
</evidence>
<name>A0A7K2ILA9_9ACTN</name>